<dbReference type="GO" id="GO:0005254">
    <property type="term" value="F:chloride channel activity"/>
    <property type="evidence" value="ECO:0007669"/>
    <property type="project" value="TreeGrafter"/>
</dbReference>
<dbReference type="InterPro" id="IPR036282">
    <property type="entry name" value="Glutathione-S-Trfase_C_sf"/>
</dbReference>
<keyword evidence="2" id="KW-1185">Reference proteome</keyword>
<dbReference type="RefSeq" id="XP_020910364.1">
    <property type="nucleotide sequence ID" value="XM_021054705.2"/>
</dbReference>
<dbReference type="AlphaFoldDB" id="A0A913XVB4"/>
<evidence type="ECO:0000313" key="1">
    <source>
        <dbReference type="EnsemblMetazoa" id="XP_020910364.1"/>
    </source>
</evidence>
<dbReference type="Proteomes" id="UP000887567">
    <property type="component" value="Unplaced"/>
</dbReference>
<dbReference type="OMA" id="KWFLDIN"/>
<sequence length="227" mass="25975">MASSTHSFLSLCVRAADGNDDIPAPLHSTHQILMVCDLLEISPQVIPINPNKMIKEFLNIISSRKLPALVYGSDEPYNVIDESTEEIIEFLEMANQKIDPNPTKKLTSSNKAALELQRRNFLSSFRMMMRNKEREEKAKANLLNDLHWLDITLTAQNTTFLDGETMKFPDTYLLPILHLIRIAGKAKNFEIPEKFTRVWSYLMAADNVPAFANHKPSDKEVIHHWSR</sequence>
<reference evidence="1" key="1">
    <citation type="submission" date="2022-11" db="UniProtKB">
        <authorList>
            <consortium name="EnsemblMetazoa"/>
        </authorList>
    </citation>
    <scope>IDENTIFICATION</scope>
</reference>
<protein>
    <recommendedName>
        <fullName evidence="3">GST N-terminal domain-containing protein</fullName>
    </recommendedName>
</protein>
<evidence type="ECO:0008006" key="3">
    <source>
        <dbReference type="Google" id="ProtNLM"/>
    </source>
</evidence>
<dbReference type="PANTHER" id="PTHR43920">
    <property type="entry name" value="CHLORIDE INTRACELLULAR CHANNEL, ISOFORM A"/>
    <property type="match status" value="1"/>
</dbReference>
<proteinExistence type="predicted"/>
<dbReference type="PANTHER" id="PTHR43920:SF5">
    <property type="entry name" value="CHLORIDE INTRACELLULAR CHANNEL CLIC"/>
    <property type="match status" value="1"/>
</dbReference>
<dbReference type="KEGG" id="epa:110248198"/>
<dbReference type="Gene3D" id="3.40.30.10">
    <property type="entry name" value="Glutaredoxin"/>
    <property type="match status" value="1"/>
</dbReference>
<evidence type="ECO:0000313" key="2">
    <source>
        <dbReference type="Proteomes" id="UP000887567"/>
    </source>
</evidence>
<dbReference type="GO" id="GO:0016020">
    <property type="term" value="C:membrane"/>
    <property type="evidence" value="ECO:0007669"/>
    <property type="project" value="TreeGrafter"/>
</dbReference>
<dbReference type="SUPFAM" id="SSF47616">
    <property type="entry name" value="GST C-terminal domain-like"/>
    <property type="match status" value="1"/>
</dbReference>
<dbReference type="Gene3D" id="1.20.1050.10">
    <property type="match status" value="1"/>
</dbReference>
<accession>A0A913XVB4</accession>
<dbReference type="GeneID" id="110248198"/>
<dbReference type="OrthoDB" id="1935530at2759"/>
<organism evidence="1 2">
    <name type="scientific">Exaiptasia diaphana</name>
    <name type="common">Tropical sea anemone</name>
    <name type="synonym">Aiptasia pulchella</name>
    <dbReference type="NCBI Taxonomy" id="2652724"/>
    <lineage>
        <taxon>Eukaryota</taxon>
        <taxon>Metazoa</taxon>
        <taxon>Cnidaria</taxon>
        <taxon>Anthozoa</taxon>
        <taxon>Hexacorallia</taxon>
        <taxon>Actiniaria</taxon>
        <taxon>Aiptasiidae</taxon>
        <taxon>Exaiptasia</taxon>
    </lineage>
</organism>
<name>A0A913XVB4_EXADI</name>
<dbReference type="EnsemblMetazoa" id="XM_021054705.2">
    <property type="protein sequence ID" value="XP_020910364.1"/>
    <property type="gene ID" value="LOC110248198"/>
</dbReference>
<dbReference type="GO" id="GO:0005737">
    <property type="term" value="C:cytoplasm"/>
    <property type="evidence" value="ECO:0007669"/>
    <property type="project" value="TreeGrafter"/>
</dbReference>